<protein>
    <recommendedName>
        <fullName evidence="3">Fungal N-terminal domain-containing protein</fullName>
    </recommendedName>
</protein>
<evidence type="ECO:0000313" key="2">
    <source>
        <dbReference type="Proteomes" id="UP000826573"/>
    </source>
</evidence>
<dbReference type="EMBL" id="JAIMJC010000004">
    <property type="protein sequence ID" value="KAH0526755.1"/>
    <property type="molecule type" value="Genomic_DNA"/>
</dbReference>
<evidence type="ECO:0008006" key="3">
    <source>
        <dbReference type="Google" id="ProtNLM"/>
    </source>
</evidence>
<gene>
    <name evidence="1" type="ORF">TsFJ059_010040</name>
</gene>
<keyword evidence="2" id="KW-1185">Reference proteome</keyword>
<sequence length="189" mass="21017">MDVLGLLANISQVVDLLVKIGVMCSIYCVDVKKAPGDVRRLLKEVDRLTAVIKELESLLQSPKGSSKLESPSLRQAVFDLRRLLAEMVAKLDLGAKHARAVWPFKKREIHEIFATIERQKANILLNISIEQTSVLLDVHQEIVLSKLRIADAATFDASPDGEQSFCLQGTRSHIIAQIEEWGTNSDSQC</sequence>
<comment type="caution">
    <text evidence="1">The sequence shown here is derived from an EMBL/GenBank/DDBJ whole genome shotgun (WGS) entry which is preliminary data.</text>
</comment>
<dbReference type="Proteomes" id="UP000826573">
    <property type="component" value="Unassembled WGS sequence"/>
</dbReference>
<organism evidence="1 2">
    <name type="scientific">Trichoderma semiorbis</name>
    <dbReference type="NCBI Taxonomy" id="1491008"/>
    <lineage>
        <taxon>Eukaryota</taxon>
        <taxon>Fungi</taxon>
        <taxon>Dikarya</taxon>
        <taxon>Ascomycota</taxon>
        <taxon>Pezizomycotina</taxon>
        <taxon>Sordariomycetes</taxon>
        <taxon>Hypocreomycetidae</taxon>
        <taxon>Hypocreales</taxon>
        <taxon>Hypocreaceae</taxon>
        <taxon>Trichoderma</taxon>
    </lineage>
</organism>
<evidence type="ECO:0000313" key="1">
    <source>
        <dbReference type="EMBL" id="KAH0526755.1"/>
    </source>
</evidence>
<proteinExistence type="predicted"/>
<accession>A0A9P8HMZ7</accession>
<reference evidence="1 2" key="1">
    <citation type="submission" date="2021-08" db="EMBL/GenBank/DDBJ databases">
        <title>The highly contiguous genome resource for Trichoderma semiorbis FJ059, a fungal antagonistic to plant pathogens.</title>
        <authorList>
            <person name="Liu T."/>
        </authorList>
    </citation>
    <scope>NUCLEOTIDE SEQUENCE [LARGE SCALE GENOMIC DNA]</scope>
    <source>
        <strain evidence="1 2">FJ059</strain>
    </source>
</reference>
<name>A0A9P8HMZ7_9HYPO</name>
<dbReference type="AlphaFoldDB" id="A0A9P8HMZ7"/>